<gene>
    <name evidence="7" type="ORF">CCS01_22930</name>
</gene>
<feature type="domain" description="J" evidence="6">
    <location>
        <begin position="100"/>
        <end position="150"/>
    </location>
</feature>
<evidence type="ECO:0000256" key="4">
    <source>
        <dbReference type="ARBA" id="ARBA00023136"/>
    </source>
</evidence>
<comment type="similarity">
    <text evidence="5">Belongs to the TIM14 family.</text>
</comment>
<keyword evidence="8" id="KW-1185">Reference proteome</keyword>
<proteinExistence type="inferred from homology"/>
<keyword evidence="4" id="KW-0472">Membrane</keyword>
<name>A0A2S6N2L4_RHOGL</name>
<evidence type="ECO:0000256" key="3">
    <source>
        <dbReference type="ARBA" id="ARBA00022989"/>
    </source>
</evidence>
<dbReference type="SMART" id="SM00271">
    <property type="entry name" value="DnaJ"/>
    <property type="match status" value="1"/>
</dbReference>
<dbReference type="PROSITE" id="PS50076">
    <property type="entry name" value="DNAJ_2"/>
    <property type="match status" value="1"/>
</dbReference>
<comment type="caution">
    <text evidence="7">The sequence shown here is derived from an EMBL/GenBank/DDBJ whole genome shotgun (WGS) entry which is preliminary data.</text>
</comment>
<protein>
    <recommendedName>
        <fullName evidence="6">J domain-containing protein</fullName>
    </recommendedName>
</protein>
<organism evidence="7 8">
    <name type="scientific">Rhodopila globiformis</name>
    <name type="common">Rhodopseudomonas globiformis</name>
    <dbReference type="NCBI Taxonomy" id="1071"/>
    <lineage>
        <taxon>Bacteria</taxon>
        <taxon>Pseudomonadati</taxon>
        <taxon>Pseudomonadota</taxon>
        <taxon>Alphaproteobacteria</taxon>
        <taxon>Acetobacterales</taxon>
        <taxon>Acetobacteraceae</taxon>
        <taxon>Rhodopila</taxon>
    </lineage>
</organism>
<evidence type="ECO:0000256" key="1">
    <source>
        <dbReference type="ARBA" id="ARBA00004167"/>
    </source>
</evidence>
<comment type="subcellular location">
    <subcellularLocation>
        <location evidence="1">Membrane</location>
        <topology evidence="1">Single-pass membrane protein</topology>
    </subcellularLocation>
</comment>
<dbReference type="PANTHER" id="PTHR12763:SF28">
    <property type="entry name" value="GEO10507P1-RELATED"/>
    <property type="match status" value="1"/>
</dbReference>
<evidence type="ECO:0000259" key="6">
    <source>
        <dbReference type="PROSITE" id="PS50076"/>
    </source>
</evidence>
<dbReference type="EMBL" id="NHRY01000236">
    <property type="protein sequence ID" value="PPQ28840.1"/>
    <property type="molecule type" value="Genomic_DNA"/>
</dbReference>
<keyword evidence="2" id="KW-0812">Transmembrane</keyword>
<evidence type="ECO:0000313" key="8">
    <source>
        <dbReference type="Proteomes" id="UP000239724"/>
    </source>
</evidence>
<dbReference type="SUPFAM" id="SSF46565">
    <property type="entry name" value="Chaperone J-domain"/>
    <property type="match status" value="1"/>
</dbReference>
<reference evidence="7 8" key="1">
    <citation type="journal article" date="2018" name="Arch. Microbiol.">
        <title>New insights into the metabolic potential of the phototrophic purple bacterium Rhodopila globiformis DSM 161(T) from its draft genome sequence and evidence for a vanadium-dependent nitrogenase.</title>
        <authorList>
            <person name="Imhoff J.F."/>
            <person name="Rahn T."/>
            <person name="Kunzel S."/>
            <person name="Neulinger S.C."/>
        </authorList>
    </citation>
    <scope>NUCLEOTIDE SEQUENCE [LARGE SCALE GENOMIC DNA]</scope>
    <source>
        <strain evidence="7 8">DSM 161</strain>
    </source>
</reference>
<dbReference type="FunFam" id="1.10.287.110:FF:000001">
    <property type="entry name" value="Import inner membrane translocase subunit tim14"/>
    <property type="match status" value="1"/>
</dbReference>
<evidence type="ECO:0000256" key="2">
    <source>
        <dbReference type="ARBA" id="ARBA00022692"/>
    </source>
</evidence>
<accession>A0A2S6N2L4</accession>
<dbReference type="Pfam" id="PF00226">
    <property type="entry name" value="DnaJ"/>
    <property type="match status" value="1"/>
</dbReference>
<dbReference type="AlphaFoldDB" id="A0A2S6N2L4"/>
<dbReference type="InterPro" id="IPR001623">
    <property type="entry name" value="DnaJ_domain"/>
</dbReference>
<dbReference type="CDD" id="cd06257">
    <property type="entry name" value="DnaJ"/>
    <property type="match status" value="1"/>
</dbReference>
<dbReference type="Gene3D" id="1.10.287.110">
    <property type="entry name" value="DnaJ domain"/>
    <property type="match status" value="1"/>
</dbReference>
<dbReference type="RefSeq" id="WP_104521149.1">
    <property type="nucleotide sequence ID" value="NZ_NHRY01000236.1"/>
</dbReference>
<dbReference type="PANTHER" id="PTHR12763">
    <property type="match status" value="1"/>
</dbReference>
<keyword evidence="3" id="KW-1133">Transmembrane helix</keyword>
<dbReference type="Proteomes" id="UP000239724">
    <property type="component" value="Unassembled WGS sequence"/>
</dbReference>
<dbReference type="OrthoDB" id="9811070at2"/>
<evidence type="ECO:0000313" key="7">
    <source>
        <dbReference type="EMBL" id="PPQ28840.1"/>
    </source>
</evidence>
<dbReference type="GO" id="GO:0016020">
    <property type="term" value="C:membrane"/>
    <property type="evidence" value="ECO:0007669"/>
    <property type="project" value="UniProtKB-SubCell"/>
</dbReference>
<dbReference type="InterPro" id="IPR036869">
    <property type="entry name" value="J_dom_sf"/>
</dbReference>
<sequence length="150" mass="16295">MLWLLLGALVLFLLLGGMRAFEQASVTSIKSLLTWVVALGGLSLALLLVLTGRGGMALGALVMFGPLIWRKWQEARLRRPSASTARPPPNRRGGTMTREEAYQVLGLSPGASKADIRAAHRRLMRSAHPDAGGSDWLASRVNEARDILLR</sequence>
<evidence type="ECO:0000256" key="5">
    <source>
        <dbReference type="ARBA" id="ARBA00038105"/>
    </source>
</evidence>